<dbReference type="SMART" id="SM00052">
    <property type="entry name" value="EAL"/>
    <property type="match status" value="1"/>
</dbReference>
<feature type="region of interest" description="Disordered" evidence="1">
    <location>
        <begin position="1"/>
        <end position="22"/>
    </location>
</feature>
<dbReference type="Gene3D" id="1.10.3210.10">
    <property type="entry name" value="Hypothetical protein af1432"/>
    <property type="match status" value="1"/>
</dbReference>
<evidence type="ECO:0000259" key="2">
    <source>
        <dbReference type="PROSITE" id="PS50883"/>
    </source>
</evidence>
<protein>
    <submittedName>
        <fullName evidence="4">HDOD domain-containing protein</fullName>
    </submittedName>
</protein>
<evidence type="ECO:0000313" key="4">
    <source>
        <dbReference type="EMBL" id="QEE29683.1"/>
    </source>
</evidence>
<dbReference type="SUPFAM" id="SSF109604">
    <property type="entry name" value="HD-domain/PDEase-like"/>
    <property type="match status" value="1"/>
</dbReference>
<gene>
    <name evidence="4" type="ORF">FTW19_17850</name>
</gene>
<feature type="domain" description="HDOD" evidence="3">
    <location>
        <begin position="228"/>
        <end position="415"/>
    </location>
</feature>
<evidence type="ECO:0000256" key="1">
    <source>
        <dbReference type="SAM" id="MobiDB-lite"/>
    </source>
</evidence>
<dbReference type="KEGG" id="talb:FTW19_17850"/>
<dbReference type="Proteomes" id="UP000321820">
    <property type="component" value="Chromosome"/>
</dbReference>
<dbReference type="InterPro" id="IPR001633">
    <property type="entry name" value="EAL_dom"/>
</dbReference>
<dbReference type="Pfam" id="PF00563">
    <property type="entry name" value="EAL"/>
    <property type="match status" value="1"/>
</dbReference>
<dbReference type="PANTHER" id="PTHR33525:SF4">
    <property type="entry name" value="CYCLIC DI-GMP PHOSPHODIESTERASE CDGJ"/>
    <property type="match status" value="1"/>
</dbReference>
<accession>A0A5B9EBX5</accession>
<dbReference type="Gene3D" id="3.20.20.450">
    <property type="entry name" value="EAL domain"/>
    <property type="match status" value="1"/>
</dbReference>
<evidence type="ECO:0000313" key="5">
    <source>
        <dbReference type="Proteomes" id="UP000321820"/>
    </source>
</evidence>
<dbReference type="EMBL" id="CP042806">
    <property type="protein sequence ID" value="QEE29683.1"/>
    <property type="molecule type" value="Genomic_DNA"/>
</dbReference>
<dbReference type="PROSITE" id="PS50883">
    <property type="entry name" value="EAL"/>
    <property type="match status" value="1"/>
</dbReference>
<dbReference type="InterPro" id="IPR035919">
    <property type="entry name" value="EAL_sf"/>
</dbReference>
<sequence>MVTKGTVQLSAPARNITPQGPAATMQAPAAAADGSMRFLAKQPIMTAGRKTIGYELLFRATWENRFSGDGEAASNSIVDWAVTHGLESLVGEAKPFVNCTRSLLVSRCASLLPQGTVLEILENVDADEEVLEACRYYRSLGFALALDDYDFREQWEPFLELVEYVKIDFSQSTAEDRKRTIKRLKPRGIRFVAERIEDADQLKAAVAEGFDFFQGYFFMKPVMTARRGPGKSIHQLQLLAEICKPSLDLESFLHILRSEPAICYRVLRYVNSAAVGLRRTVTDLRHAIMLIGEEESRRIVRTTLAAELTGGSGIEAMERCVQRARFCELLATDLNSPREELYLMGMLSAVLPMLEMDVKDAAANLPLREEVIAALTDPAIEEAHAHALSLAVAYERGDWGRMIESCNRLGIAEDDVAAKHYAAEQWTSAVVHHL</sequence>
<organism evidence="4 5">
    <name type="scientific">Terriglobus albidus</name>
    <dbReference type="NCBI Taxonomy" id="1592106"/>
    <lineage>
        <taxon>Bacteria</taxon>
        <taxon>Pseudomonadati</taxon>
        <taxon>Acidobacteriota</taxon>
        <taxon>Terriglobia</taxon>
        <taxon>Terriglobales</taxon>
        <taxon>Acidobacteriaceae</taxon>
        <taxon>Terriglobus</taxon>
    </lineage>
</organism>
<dbReference type="InterPro" id="IPR014408">
    <property type="entry name" value="dGMP_Pdiesterase_EAL/HD-GYP"/>
</dbReference>
<dbReference type="PROSITE" id="PS51833">
    <property type="entry name" value="HDOD"/>
    <property type="match status" value="1"/>
</dbReference>
<dbReference type="Pfam" id="PF08668">
    <property type="entry name" value="HDOD"/>
    <property type="match status" value="1"/>
</dbReference>
<name>A0A5B9EBX5_9BACT</name>
<keyword evidence="5" id="KW-1185">Reference proteome</keyword>
<dbReference type="PANTHER" id="PTHR33525">
    <property type="match status" value="1"/>
</dbReference>
<dbReference type="InterPro" id="IPR052340">
    <property type="entry name" value="RNase_Y/CdgJ"/>
</dbReference>
<feature type="domain" description="EAL" evidence="2">
    <location>
        <begin position="1"/>
        <end position="235"/>
    </location>
</feature>
<evidence type="ECO:0000259" key="3">
    <source>
        <dbReference type="PROSITE" id="PS51833"/>
    </source>
</evidence>
<dbReference type="SUPFAM" id="SSF141868">
    <property type="entry name" value="EAL domain-like"/>
    <property type="match status" value="1"/>
</dbReference>
<dbReference type="InterPro" id="IPR013976">
    <property type="entry name" value="HDOD"/>
</dbReference>
<proteinExistence type="predicted"/>
<dbReference type="OrthoDB" id="9804751at2"/>
<dbReference type="PIRSF" id="PIRSF003180">
    <property type="entry name" value="DiGMPpdiest_YuxH"/>
    <property type="match status" value="1"/>
</dbReference>
<dbReference type="AlphaFoldDB" id="A0A5B9EBX5"/>
<reference evidence="4 5" key="1">
    <citation type="submission" date="2019-08" db="EMBL/GenBank/DDBJ databases">
        <title>Complete genome sequence of Terriglobus albidus strain ORNL.</title>
        <authorList>
            <person name="Podar M."/>
        </authorList>
    </citation>
    <scope>NUCLEOTIDE SEQUENCE [LARGE SCALE GENOMIC DNA]</scope>
    <source>
        <strain evidence="4 5">ORNL</strain>
    </source>
</reference>